<name>A0A0W4ZLU9_PNEC8</name>
<dbReference type="Proteomes" id="UP000054454">
    <property type="component" value="Unassembled WGS sequence"/>
</dbReference>
<evidence type="ECO:0000313" key="1">
    <source>
        <dbReference type="EMBL" id="KTW29356.1"/>
    </source>
</evidence>
<proteinExistence type="predicted"/>
<dbReference type="VEuPathDB" id="FungiDB:T552_01311"/>
<protein>
    <submittedName>
        <fullName evidence="1">Uncharacterized protein</fullName>
    </submittedName>
</protein>
<dbReference type="OrthoDB" id="5352686at2759"/>
<reference evidence="2" key="1">
    <citation type="journal article" date="2016" name="Nat. Commun.">
        <title>Genome analysis of three Pneumocystis species reveals adaptation mechanisms to life exclusively in mammalian hosts.</title>
        <authorList>
            <person name="Ma L."/>
            <person name="Chen Z."/>
            <person name="Huang D.W."/>
            <person name="Kutty G."/>
            <person name="Ishihara M."/>
            <person name="Wang H."/>
            <person name="Abouelleil A."/>
            <person name="Bishop L."/>
            <person name="Davey E."/>
            <person name="Deng R."/>
            <person name="Deng X."/>
            <person name="Fan L."/>
            <person name="Fantoni G."/>
            <person name="Fitzgerald M."/>
            <person name="Gogineni E."/>
            <person name="Goldberg J.M."/>
            <person name="Handley G."/>
            <person name="Hu X."/>
            <person name="Huber C."/>
            <person name="Jiao X."/>
            <person name="Jones K."/>
            <person name="Levin J.Z."/>
            <person name="Liu Y."/>
            <person name="Macdonald P."/>
            <person name="Melnikov A."/>
            <person name="Raley C."/>
            <person name="Sassi M."/>
            <person name="Sherman B.T."/>
            <person name="Song X."/>
            <person name="Sykes S."/>
            <person name="Tran B."/>
            <person name="Walsh L."/>
            <person name="Xia Y."/>
            <person name="Yang J."/>
            <person name="Young S."/>
            <person name="Zeng Q."/>
            <person name="Zheng X."/>
            <person name="Stephens R."/>
            <person name="Nusbaum C."/>
            <person name="Birren B.W."/>
            <person name="Azadi P."/>
            <person name="Lempicki R.A."/>
            <person name="Cuomo C.A."/>
            <person name="Kovacs J.A."/>
        </authorList>
    </citation>
    <scope>NUCLEOTIDE SEQUENCE [LARGE SCALE GENOMIC DNA]</scope>
    <source>
        <strain evidence="2">B80</strain>
    </source>
</reference>
<dbReference type="RefSeq" id="XP_018226549.1">
    <property type="nucleotide sequence ID" value="XM_018369899.1"/>
</dbReference>
<keyword evidence="2" id="KW-1185">Reference proteome</keyword>
<dbReference type="EMBL" id="LFVZ01000005">
    <property type="protein sequence ID" value="KTW29356.1"/>
    <property type="molecule type" value="Genomic_DNA"/>
</dbReference>
<accession>A0A0W4ZLU9</accession>
<evidence type="ECO:0000313" key="2">
    <source>
        <dbReference type="Proteomes" id="UP000054454"/>
    </source>
</evidence>
<organism evidence="1 2">
    <name type="scientific">Pneumocystis carinii (strain B80)</name>
    <name type="common">Rat pneumocystis pneumonia agent</name>
    <name type="synonym">Pneumocystis carinii f. sp. carinii</name>
    <dbReference type="NCBI Taxonomy" id="1408658"/>
    <lineage>
        <taxon>Eukaryota</taxon>
        <taxon>Fungi</taxon>
        <taxon>Dikarya</taxon>
        <taxon>Ascomycota</taxon>
        <taxon>Taphrinomycotina</taxon>
        <taxon>Pneumocystomycetes</taxon>
        <taxon>Pneumocystaceae</taxon>
        <taxon>Pneumocystis</taxon>
    </lineage>
</organism>
<dbReference type="AlphaFoldDB" id="A0A0W4ZLU9"/>
<sequence length="421" mass="49597">MDSLNKNLILFIDSCFEEELYQSGLEILDVVFVPNDENYGSMPFIPERYLLILINLIIQNDNTNQISQKAAQLLYRIICSKKLSKNDLYNQWSWMFCHQVRARKFKKSIDTTNMDDLNMQNNLQLSSIESIFSRFPNVWKLIQHCFEEPSISLYILLNCIISILELDYQEYLKESEKELEKMLFISSLKSNDREKPDIKQVLAVIFANIDLEDYEYPLSFNSIMGTSVKGNAIKSIESMMLRKRLLSMTYNVIYSLPKNINKFDFENELSIYLKNLEINKFIFYLSNIIPSPLKSNLCHMLLVKYSVHSKLSRHFMELSTDMLRLWPSIASQVKLGLLEKAKYSFLLQMLLRSIFNDILLKKSTQEEQQAMYLAKMKRIASFNDEFEKIKQKDKITSEYLYIKDVFEQSEHIISLILKQIS</sequence>
<gene>
    <name evidence="1" type="ORF">T552_01311</name>
</gene>
<comment type="caution">
    <text evidence="1">The sequence shown here is derived from an EMBL/GenBank/DDBJ whole genome shotgun (WGS) entry which is preliminary data.</text>
</comment>
<dbReference type="GeneID" id="28936101"/>